<feature type="domain" description="O-acyltransferase WSD1 C-terminal" evidence="2">
    <location>
        <begin position="354"/>
        <end position="493"/>
    </location>
</feature>
<gene>
    <name evidence="3" type="ORF">FOL46_009965</name>
</gene>
<dbReference type="GO" id="GO:0008374">
    <property type="term" value="F:O-acyltransferase activity"/>
    <property type="evidence" value="ECO:0007669"/>
    <property type="project" value="InterPro"/>
</dbReference>
<reference evidence="3 4" key="1">
    <citation type="submission" date="2020-04" db="EMBL/GenBank/DDBJ databases">
        <title>Perkinsus olseni comparative genomics.</title>
        <authorList>
            <person name="Bogema D.R."/>
        </authorList>
    </citation>
    <scope>NUCLEOTIDE SEQUENCE [LARGE SCALE GENOMIC DNA]</scope>
    <source>
        <strain evidence="3">ATCC PRA-31</strain>
    </source>
</reference>
<dbReference type="InterPro" id="IPR009721">
    <property type="entry name" value="O-acyltransferase_WSD1_C"/>
</dbReference>
<dbReference type="PANTHER" id="PTHR31650">
    <property type="entry name" value="O-ACYLTRANSFERASE (WSD1-LIKE) FAMILY PROTEIN"/>
    <property type="match status" value="1"/>
</dbReference>
<comment type="caution">
    <text evidence="3">The sequence shown here is derived from an EMBL/GenBank/DDBJ whole genome shotgun (WGS) entry which is preliminary data.</text>
</comment>
<proteinExistence type="predicted"/>
<dbReference type="Proteomes" id="UP000572268">
    <property type="component" value="Unassembled WGS sequence"/>
</dbReference>
<sequence>MSDFLFGDLSPSTAILGILLGMLLAVVSCGLGAVMPRLLKPTVTASGEKKEYMDLVSNGQVLFDDNRKEGQTCVHSAQIFEKQVDFNAFSKQFCKIYGSNGRFGQRLVNKGDERPYWIKPDPYWRPEDNISCVTDRTDHKGFEEMLGKMCATPLPLSQPLWQLVYFQNYVREDNGELTSAFIWKYHHSMADGFTAMRHTCSHCVPVAEGQKMEDVFIKPKAGAKRSRPSLLTIAKKTVTAFCKLVFLPKDPVSPCKPNYTQHHGSKRATAFTYLGEEFSVAKIKEIAHSATTTDHKKSVNDVLLAAISRALGMYCEEKKDKMDNVKIPENFQSAMWVSLDRASPFKFEEGERRWGNEGLGVCYLSLPIGVKSAVDQLNIVYHRIRDLIGSPEPLLANKLQALIALLPYPIAHFLWPRVTDKVTLSISNVPGPQAQLRWPVNRDEDLKEQIPRSGIIRDMLFFVPPVYDIGIMASIISYNNRVNVGMTTAGEWIDQDDVHHIIYDLVPRAMRDIRDGVASCENTE</sequence>
<name>A0A7J6MJG1_PEROL</name>
<evidence type="ECO:0000259" key="2">
    <source>
        <dbReference type="Pfam" id="PF06974"/>
    </source>
</evidence>
<dbReference type="GO" id="GO:0005886">
    <property type="term" value="C:plasma membrane"/>
    <property type="evidence" value="ECO:0007669"/>
    <property type="project" value="TreeGrafter"/>
</dbReference>
<dbReference type="EMBL" id="JABANN010000097">
    <property type="protein sequence ID" value="KAF4671738.1"/>
    <property type="molecule type" value="Genomic_DNA"/>
</dbReference>
<organism evidence="3 4">
    <name type="scientific">Perkinsus olseni</name>
    <name type="common">Perkinsus atlanticus</name>
    <dbReference type="NCBI Taxonomy" id="32597"/>
    <lineage>
        <taxon>Eukaryota</taxon>
        <taxon>Sar</taxon>
        <taxon>Alveolata</taxon>
        <taxon>Perkinsozoa</taxon>
        <taxon>Perkinsea</taxon>
        <taxon>Perkinsida</taxon>
        <taxon>Perkinsidae</taxon>
        <taxon>Perkinsus</taxon>
    </lineage>
</organism>
<evidence type="ECO:0000313" key="4">
    <source>
        <dbReference type="Proteomes" id="UP000572268"/>
    </source>
</evidence>
<dbReference type="PANTHER" id="PTHR31650:SF1">
    <property type="entry name" value="WAX ESTER SYNTHASE_DIACYLGLYCEROL ACYLTRANSFERASE 4-RELATED"/>
    <property type="match status" value="1"/>
</dbReference>
<keyword evidence="1" id="KW-0472">Membrane</keyword>
<dbReference type="AlphaFoldDB" id="A0A7J6MJG1"/>
<dbReference type="Pfam" id="PF06974">
    <property type="entry name" value="WS_DGAT_C"/>
    <property type="match status" value="1"/>
</dbReference>
<keyword evidence="1" id="KW-1133">Transmembrane helix</keyword>
<dbReference type="InterPro" id="IPR045034">
    <property type="entry name" value="O-acyltransferase_WSD1-like"/>
</dbReference>
<evidence type="ECO:0000313" key="3">
    <source>
        <dbReference type="EMBL" id="KAF4671738.1"/>
    </source>
</evidence>
<protein>
    <recommendedName>
        <fullName evidence="2">O-acyltransferase WSD1 C-terminal domain-containing protein</fullName>
    </recommendedName>
</protein>
<dbReference type="GO" id="GO:0019432">
    <property type="term" value="P:triglyceride biosynthetic process"/>
    <property type="evidence" value="ECO:0007669"/>
    <property type="project" value="TreeGrafter"/>
</dbReference>
<feature type="transmembrane region" description="Helical" evidence="1">
    <location>
        <begin position="12"/>
        <end position="34"/>
    </location>
</feature>
<evidence type="ECO:0000256" key="1">
    <source>
        <dbReference type="SAM" id="Phobius"/>
    </source>
</evidence>
<keyword evidence="1" id="KW-0812">Transmembrane</keyword>
<accession>A0A7J6MJG1</accession>